<evidence type="ECO:0000256" key="1">
    <source>
        <dbReference type="ARBA" id="ARBA00022448"/>
    </source>
</evidence>
<dbReference type="GO" id="GO:0005524">
    <property type="term" value="F:ATP binding"/>
    <property type="evidence" value="ECO:0007669"/>
    <property type="project" value="UniProtKB-KW"/>
</dbReference>
<dbReference type="SUPFAM" id="SSF50331">
    <property type="entry name" value="MOP-like"/>
    <property type="match status" value="1"/>
</dbReference>
<evidence type="ECO:0000313" key="3">
    <source>
        <dbReference type="EMBL" id="NHN89301.1"/>
    </source>
</evidence>
<dbReference type="InterPro" id="IPR008995">
    <property type="entry name" value="Mo/tungstate-bd_C_term_dom"/>
</dbReference>
<dbReference type="InterPro" id="IPR013611">
    <property type="entry name" value="Transp-assoc_OB_typ2"/>
</dbReference>
<dbReference type="SUPFAM" id="SSF52540">
    <property type="entry name" value="P-loop containing nucleoside triphosphate hydrolases"/>
    <property type="match status" value="1"/>
</dbReference>
<keyword evidence="1" id="KW-0813">Transport</keyword>
<evidence type="ECO:0000259" key="2">
    <source>
        <dbReference type="PROSITE" id="PS50893"/>
    </source>
</evidence>
<dbReference type="Pfam" id="PF00005">
    <property type="entry name" value="ABC_tran"/>
    <property type="match status" value="1"/>
</dbReference>
<accession>A0ABX0K3B8</accession>
<organism evidence="3 4">
    <name type="scientific">Acetobacter conturbans</name>
    <dbReference type="NCBI Taxonomy" id="1737472"/>
    <lineage>
        <taxon>Bacteria</taxon>
        <taxon>Pseudomonadati</taxon>
        <taxon>Pseudomonadota</taxon>
        <taxon>Alphaproteobacteria</taxon>
        <taxon>Acetobacterales</taxon>
        <taxon>Acetobacteraceae</taxon>
        <taxon>Acetobacter</taxon>
    </lineage>
</organism>
<proteinExistence type="predicted"/>
<keyword evidence="4" id="KW-1185">Reference proteome</keyword>
<dbReference type="PANTHER" id="PTHR42781">
    <property type="entry name" value="SPERMIDINE/PUTRESCINE IMPORT ATP-BINDING PROTEIN POTA"/>
    <property type="match status" value="1"/>
</dbReference>
<dbReference type="Gene3D" id="3.40.50.300">
    <property type="entry name" value="P-loop containing nucleotide triphosphate hydrolases"/>
    <property type="match status" value="1"/>
</dbReference>
<dbReference type="InterPro" id="IPR003439">
    <property type="entry name" value="ABC_transporter-like_ATP-bd"/>
</dbReference>
<gene>
    <name evidence="3" type="ORF">GOB81_11780</name>
</gene>
<sequence>MKTRHIADTLAVEGLCLAADSPPLSFSLTAGECLALLFLNDTRSTLSLLADTLAGHRHAVAGRLMMADQDITRRRPGHRAIATVGARDPLFDHLSVRENVAFPLRARKRPSEEISHRVSQTLALLGLERLVEARPSRLTAAERIRVALARALATDPAVIVLEDAFTGLDSETRRDLHQRLFRLQRAQDLSLLLLTRDRADALAAGQRIGVLEAGTLLQLGVANDLIERPASARVAVAMADANVLVGMALSIDDDIVRARLACGGEMEALAETGVEENEVIDLCIRPNQIAPMMQRGPHTDDNDGFLSATLTDVRNVGDLLILRFRLEDGMEVTVHRPPGTLPPGTAPGQAALLAWRPTGALAFPSVGKQG</sequence>
<dbReference type="EMBL" id="WOSY01000010">
    <property type="protein sequence ID" value="NHN89301.1"/>
    <property type="molecule type" value="Genomic_DNA"/>
</dbReference>
<dbReference type="PANTHER" id="PTHR42781:SF4">
    <property type="entry name" value="SPERMIDINE_PUTRESCINE IMPORT ATP-BINDING PROTEIN POTA"/>
    <property type="match status" value="1"/>
</dbReference>
<dbReference type="InterPro" id="IPR027417">
    <property type="entry name" value="P-loop_NTPase"/>
</dbReference>
<evidence type="ECO:0000313" key="4">
    <source>
        <dbReference type="Proteomes" id="UP000631653"/>
    </source>
</evidence>
<dbReference type="Proteomes" id="UP000631653">
    <property type="component" value="Unassembled WGS sequence"/>
</dbReference>
<keyword evidence="3" id="KW-0067">ATP-binding</keyword>
<reference evidence="3 4" key="1">
    <citation type="journal article" date="2020" name="Int. J. Syst. Evol. Microbiol.">
        <title>Novel acetic acid bacteria from cider fermentations: Acetobacter conturbans sp. nov. and Acetobacter fallax sp. nov.</title>
        <authorList>
            <person name="Sombolestani A.S."/>
            <person name="Cleenwerck I."/>
            <person name="Cnockaert M."/>
            <person name="Borremans W."/>
            <person name="Wieme A.D."/>
            <person name="De Vuyst L."/>
            <person name="Vandamme P."/>
        </authorList>
    </citation>
    <scope>NUCLEOTIDE SEQUENCE [LARGE SCALE GENOMIC DNA]</scope>
    <source>
        <strain evidence="3 4">LMG 1627</strain>
    </source>
</reference>
<protein>
    <submittedName>
        <fullName evidence="3">ATP-binding cassette domain-containing protein</fullName>
    </submittedName>
</protein>
<dbReference type="Pfam" id="PF08402">
    <property type="entry name" value="TOBE_2"/>
    <property type="match status" value="1"/>
</dbReference>
<dbReference type="InterPro" id="IPR050093">
    <property type="entry name" value="ABC_SmlMolc_Importer"/>
</dbReference>
<name>A0ABX0K3B8_9PROT</name>
<feature type="domain" description="ABC transporter" evidence="2">
    <location>
        <begin position="1"/>
        <end position="238"/>
    </location>
</feature>
<dbReference type="RefSeq" id="WP_173570619.1">
    <property type="nucleotide sequence ID" value="NZ_WOSY01000010.1"/>
</dbReference>
<comment type="caution">
    <text evidence="3">The sequence shown here is derived from an EMBL/GenBank/DDBJ whole genome shotgun (WGS) entry which is preliminary data.</text>
</comment>
<keyword evidence="3" id="KW-0547">Nucleotide-binding</keyword>
<dbReference type="PROSITE" id="PS50893">
    <property type="entry name" value="ABC_TRANSPORTER_2"/>
    <property type="match status" value="1"/>
</dbReference>